<dbReference type="Proteomes" id="UP001180020">
    <property type="component" value="Unassembled WGS sequence"/>
</dbReference>
<comment type="caution">
    <text evidence="1">The sequence shown here is derived from an EMBL/GenBank/DDBJ whole genome shotgun (WGS) entry which is preliminary data.</text>
</comment>
<dbReference type="EMBL" id="JAUJYO010000015">
    <property type="protein sequence ID" value="KAK1297398.1"/>
    <property type="molecule type" value="Genomic_DNA"/>
</dbReference>
<organism evidence="1 2">
    <name type="scientific">Acorus calamus</name>
    <name type="common">Sweet flag</name>
    <dbReference type="NCBI Taxonomy" id="4465"/>
    <lineage>
        <taxon>Eukaryota</taxon>
        <taxon>Viridiplantae</taxon>
        <taxon>Streptophyta</taxon>
        <taxon>Embryophyta</taxon>
        <taxon>Tracheophyta</taxon>
        <taxon>Spermatophyta</taxon>
        <taxon>Magnoliopsida</taxon>
        <taxon>Liliopsida</taxon>
        <taxon>Acoraceae</taxon>
        <taxon>Acorus</taxon>
    </lineage>
</organism>
<gene>
    <name evidence="1" type="ORF">QJS10_CPB15g01065</name>
</gene>
<sequence>MVADQYFTARLLEELGVAVQVCERAGTVPDSIKLARALVESLSRAQPERDQARELSELALGAVKEVKVVSGFASSWYVSQCYRAFTSTGKRAHSERLTSINHVLRNWLLFFDVCDLQTASPRHLELPLVKSKLRRNDWLPLIERIGKIEA</sequence>
<dbReference type="AlphaFoldDB" id="A0AAV9DB83"/>
<accession>A0AAV9DB83</accession>
<protein>
    <submittedName>
        <fullName evidence="1">Uncharacterized protein</fullName>
    </submittedName>
</protein>
<name>A0AAV9DB83_ACOCL</name>
<evidence type="ECO:0000313" key="1">
    <source>
        <dbReference type="EMBL" id="KAK1297398.1"/>
    </source>
</evidence>
<keyword evidence="2" id="KW-1185">Reference proteome</keyword>
<reference evidence="1" key="2">
    <citation type="submission" date="2023-06" db="EMBL/GenBank/DDBJ databases">
        <authorList>
            <person name="Ma L."/>
            <person name="Liu K.-W."/>
            <person name="Li Z."/>
            <person name="Hsiao Y.-Y."/>
            <person name="Qi Y."/>
            <person name="Fu T."/>
            <person name="Tang G."/>
            <person name="Zhang D."/>
            <person name="Sun W.-H."/>
            <person name="Liu D.-K."/>
            <person name="Li Y."/>
            <person name="Chen G.-Z."/>
            <person name="Liu X.-D."/>
            <person name="Liao X.-Y."/>
            <person name="Jiang Y.-T."/>
            <person name="Yu X."/>
            <person name="Hao Y."/>
            <person name="Huang J."/>
            <person name="Zhao X.-W."/>
            <person name="Ke S."/>
            <person name="Chen Y.-Y."/>
            <person name="Wu W.-L."/>
            <person name="Hsu J.-L."/>
            <person name="Lin Y.-F."/>
            <person name="Huang M.-D."/>
            <person name="Li C.-Y."/>
            <person name="Huang L."/>
            <person name="Wang Z.-W."/>
            <person name="Zhao X."/>
            <person name="Zhong W.-Y."/>
            <person name="Peng D.-H."/>
            <person name="Ahmad S."/>
            <person name="Lan S."/>
            <person name="Zhang J.-S."/>
            <person name="Tsai W.-C."/>
            <person name="Van De Peer Y."/>
            <person name="Liu Z.-J."/>
        </authorList>
    </citation>
    <scope>NUCLEOTIDE SEQUENCE</scope>
    <source>
        <strain evidence="1">CP</strain>
        <tissue evidence="1">Leaves</tissue>
    </source>
</reference>
<reference evidence="1" key="1">
    <citation type="journal article" date="2023" name="Nat. Commun.">
        <title>Diploid and tetraploid genomes of Acorus and the evolution of monocots.</title>
        <authorList>
            <person name="Ma L."/>
            <person name="Liu K.W."/>
            <person name="Li Z."/>
            <person name="Hsiao Y.Y."/>
            <person name="Qi Y."/>
            <person name="Fu T."/>
            <person name="Tang G.D."/>
            <person name="Zhang D."/>
            <person name="Sun W.H."/>
            <person name="Liu D.K."/>
            <person name="Li Y."/>
            <person name="Chen G.Z."/>
            <person name="Liu X.D."/>
            <person name="Liao X.Y."/>
            <person name="Jiang Y.T."/>
            <person name="Yu X."/>
            <person name="Hao Y."/>
            <person name="Huang J."/>
            <person name="Zhao X.W."/>
            <person name="Ke S."/>
            <person name="Chen Y.Y."/>
            <person name="Wu W.L."/>
            <person name="Hsu J.L."/>
            <person name="Lin Y.F."/>
            <person name="Huang M.D."/>
            <person name="Li C.Y."/>
            <person name="Huang L."/>
            <person name="Wang Z.W."/>
            <person name="Zhao X."/>
            <person name="Zhong W.Y."/>
            <person name="Peng D.H."/>
            <person name="Ahmad S."/>
            <person name="Lan S."/>
            <person name="Zhang J.S."/>
            <person name="Tsai W.C."/>
            <person name="Van de Peer Y."/>
            <person name="Liu Z.J."/>
        </authorList>
    </citation>
    <scope>NUCLEOTIDE SEQUENCE</scope>
    <source>
        <strain evidence="1">CP</strain>
    </source>
</reference>
<proteinExistence type="predicted"/>
<evidence type="ECO:0000313" key="2">
    <source>
        <dbReference type="Proteomes" id="UP001180020"/>
    </source>
</evidence>